<name>A0ABU8W1A8_9BURK</name>
<dbReference type="EMBL" id="JBBKZV010000009">
    <property type="protein sequence ID" value="MEJ8823778.1"/>
    <property type="molecule type" value="Genomic_DNA"/>
</dbReference>
<organism evidence="1 2">
    <name type="scientific">Variovorax humicola</name>
    <dbReference type="NCBI Taxonomy" id="1769758"/>
    <lineage>
        <taxon>Bacteria</taxon>
        <taxon>Pseudomonadati</taxon>
        <taxon>Pseudomonadota</taxon>
        <taxon>Betaproteobacteria</taxon>
        <taxon>Burkholderiales</taxon>
        <taxon>Comamonadaceae</taxon>
        <taxon>Variovorax</taxon>
    </lineage>
</organism>
<evidence type="ECO:0000313" key="1">
    <source>
        <dbReference type="EMBL" id="MEJ8823778.1"/>
    </source>
</evidence>
<sequence length="69" mass="7586">MNSIDASIFPESKPKPAITCAPYGPEWEPEGFPDRDIPVTRDAYVVGLRGLFASAHRDLCRAALAANRR</sequence>
<accession>A0ABU8W1A8</accession>
<reference evidence="1 2" key="1">
    <citation type="submission" date="2024-03" db="EMBL/GenBank/DDBJ databases">
        <title>Novel species of the genus Variovorax.</title>
        <authorList>
            <person name="Liu Q."/>
            <person name="Xin Y.-H."/>
        </authorList>
    </citation>
    <scope>NUCLEOTIDE SEQUENCE [LARGE SCALE GENOMIC DNA]</scope>
    <source>
        <strain evidence="1 2">KACC 18501</strain>
    </source>
</reference>
<evidence type="ECO:0000313" key="2">
    <source>
        <dbReference type="Proteomes" id="UP001363010"/>
    </source>
</evidence>
<dbReference type="RefSeq" id="WP_340364803.1">
    <property type="nucleotide sequence ID" value="NZ_JBBKZV010000009.1"/>
</dbReference>
<proteinExistence type="predicted"/>
<gene>
    <name evidence="1" type="ORF">WKW80_17330</name>
</gene>
<dbReference type="Proteomes" id="UP001363010">
    <property type="component" value="Unassembled WGS sequence"/>
</dbReference>
<protein>
    <submittedName>
        <fullName evidence="1">Uncharacterized protein</fullName>
    </submittedName>
</protein>
<keyword evidence="2" id="KW-1185">Reference proteome</keyword>
<comment type="caution">
    <text evidence="1">The sequence shown here is derived from an EMBL/GenBank/DDBJ whole genome shotgun (WGS) entry which is preliminary data.</text>
</comment>